<evidence type="ECO:0000313" key="1">
    <source>
        <dbReference type="EMBL" id="EKD17157.1"/>
    </source>
</evidence>
<dbReference type="AlphaFoldDB" id="K1WXC7"/>
<organism evidence="1 2">
    <name type="scientific">Marssonina brunnea f. sp. multigermtubi (strain MB_m1)</name>
    <name type="common">Marssonina leaf spot fungus</name>
    <dbReference type="NCBI Taxonomy" id="1072389"/>
    <lineage>
        <taxon>Eukaryota</taxon>
        <taxon>Fungi</taxon>
        <taxon>Dikarya</taxon>
        <taxon>Ascomycota</taxon>
        <taxon>Pezizomycotina</taxon>
        <taxon>Leotiomycetes</taxon>
        <taxon>Helotiales</taxon>
        <taxon>Drepanopezizaceae</taxon>
        <taxon>Drepanopeziza</taxon>
    </lineage>
</organism>
<gene>
    <name evidence="1" type="ORF">MBM_04734</name>
</gene>
<dbReference type="HOGENOM" id="CLU_2638554_0_0_1"/>
<evidence type="ECO:0000313" key="2">
    <source>
        <dbReference type="Proteomes" id="UP000006753"/>
    </source>
</evidence>
<dbReference type="KEGG" id="mbe:MBM_04734"/>
<dbReference type="InParanoid" id="K1WXC7"/>
<dbReference type="EMBL" id="JH921437">
    <property type="protein sequence ID" value="EKD17157.1"/>
    <property type="molecule type" value="Genomic_DNA"/>
</dbReference>
<proteinExistence type="predicted"/>
<accession>K1WXC7</accession>
<sequence length="77" mass="8277">MPRNLTYSPSLLSHRSRFRTCSGLRRAHVKSTAGSQSSASNTLEDRLGSALSVHCVGLPHRSQVASSRKALGVYLPA</sequence>
<keyword evidence="2" id="KW-1185">Reference proteome</keyword>
<protein>
    <submittedName>
        <fullName evidence="1">Uncharacterized protein</fullName>
    </submittedName>
</protein>
<name>K1WXC7_MARBU</name>
<reference evidence="1 2" key="1">
    <citation type="journal article" date="2012" name="BMC Genomics">
        <title>Sequencing the genome of Marssonina brunnea reveals fungus-poplar co-evolution.</title>
        <authorList>
            <person name="Zhu S."/>
            <person name="Cao Y.-Z."/>
            <person name="Jiang C."/>
            <person name="Tan B.-Y."/>
            <person name="Wang Z."/>
            <person name="Feng S."/>
            <person name="Zhang L."/>
            <person name="Su X.-H."/>
            <person name="Brejova B."/>
            <person name="Vinar T."/>
            <person name="Xu M."/>
            <person name="Wang M.-X."/>
            <person name="Zhang S.-G."/>
            <person name="Huang M.-R."/>
            <person name="Wu R."/>
            <person name="Zhou Y."/>
        </authorList>
    </citation>
    <scope>NUCLEOTIDE SEQUENCE [LARGE SCALE GENOMIC DNA]</scope>
    <source>
        <strain evidence="1 2">MB_m1</strain>
    </source>
</reference>
<dbReference type="Proteomes" id="UP000006753">
    <property type="component" value="Unassembled WGS sequence"/>
</dbReference>